<dbReference type="PANTHER" id="PTHR39335:SF1">
    <property type="entry name" value="BLL4220 PROTEIN"/>
    <property type="match status" value="1"/>
</dbReference>
<proteinExistence type="predicted"/>
<protein>
    <recommendedName>
        <fullName evidence="4">Secreted repeat protein with Y-X4-D motif</fullName>
    </recommendedName>
</protein>
<name>A0ABQ3XXF3_9ACTN</name>
<gene>
    <name evidence="2" type="ORF">Ade02nite_10630</name>
</gene>
<evidence type="ECO:0000313" key="3">
    <source>
        <dbReference type="Proteomes" id="UP000609879"/>
    </source>
</evidence>
<feature type="compositionally biased region" description="Polar residues" evidence="1">
    <location>
        <begin position="276"/>
        <end position="290"/>
    </location>
</feature>
<feature type="region of interest" description="Disordered" evidence="1">
    <location>
        <begin position="53"/>
        <end position="134"/>
    </location>
</feature>
<dbReference type="PANTHER" id="PTHR39335">
    <property type="entry name" value="BLL4220 PROTEIN"/>
    <property type="match status" value="1"/>
</dbReference>
<evidence type="ECO:0000313" key="2">
    <source>
        <dbReference type="EMBL" id="GID72422.1"/>
    </source>
</evidence>
<dbReference type="EMBL" id="BOMI01000014">
    <property type="protein sequence ID" value="GID72422.1"/>
    <property type="molecule type" value="Genomic_DNA"/>
</dbReference>
<reference evidence="2 3" key="1">
    <citation type="submission" date="2021-01" db="EMBL/GenBank/DDBJ databases">
        <title>Whole genome shotgun sequence of Actinoplanes deccanensis NBRC 13994.</title>
        <authorList>
            <person name="Komaki H."/>
            <person name="Tamura T."/>
        </authorList>
    </citation>
    <scope>NUCLEOTIDE SEQUENCE [LARGE SCALE GENOMIC DNA]</scope>
    <source>
        <strain evidence="2 3">NBRC 13994</strain>
    </source>
</reference>
<dbReference type="Proteomes" id="UP000609879">
    <property type="component" value="Unassembled WGS sequence"/>
</dbReference>
<organism evidence="2 3">
    <name type="scientific">Paractinoplanes deccanensis</name>
    <dbReference type="NCBI Taxonomy" id="113561"/>
    <lineage>
        <taxon>Bacteria</taxon>
        <taxon>Bacillati</taxon>
        <taxon>Actinomycetota</taxon>
        <taxon>Actinomycetes</taxon>
        <taxon>Micromonosporales</taxon>
        <taxon>Micromonosporaceae</taxon>
        <taxon>Paractinoplanes</taxon>
    </lineage>
</organism>
<evidence type="ECO:0008006" key="4">
    <source>
        <dbReference type="Google" id="ProtNLM"/>
    </source>
</evidence>
<evidence type="ECO:0000256" key="1">
    <source>
        <dbReference type="SAM" id="MobiDB-lite"/>
    </source>
</evidence>
<comment type="caution">
    <text evidence="2">The sequence shown here is derived from an EMBL/GenBank/DDBJ whole genome shotgun (WGS) entry which is preliminary data.</text>
</comment>
<dbReference type="InterPro" id="IPR005297">
    <property type="entry name" value="Lipoprotein_repeat"/>
</dbReference>
<keyword evidence="3" id="KW-1185">Reference proteome</keyword>
<accession>A0ABQ3XXF3</accession>
<feature type="compositionally biased region" description="Low complexity" evidence="1">
    <location>
        <begin position="87"/>
        <end position="98"/>
    </location>
</feature>
<sequence>MASKVLSDWEMAMMKRSRTIYVAAMIAGLASVAACGNQGGGTAAADAVPVAVQGSEAPLNPQGPDPQQEDLAGAGLPQADEQPEGVAPSTSAAAPSEEAPSEDAASDAGAAGGSDEAEADETTPAPSPTVAKTQKWVKIFSGPSQEDITPPKSRTAGSKVVELNTTESDEIGTYVTDGAGRTLYRFDNDSNKPPKSTCNGDCATAWPPLLIKSPGKIFPDGVDPQIVGYVERADGTCQVTINGWPVYYFVADAKPGDLNGQGLNGKWFAIKPDGGKTSNTPASPSSARTN</sequence>
<dbReference type="Pfam" id="PF03640">
    <property type="entry name" value="Lipoprotein_15"/>
    <property type="match status" value="2"/>
</dbReference>
<feature type="region of interest" description="Disordered" evidence="1">
    <location>
        <begin position="271"/>
        <end position="290"/>
    </location>
</feature>
<dbReference type="PROSITE" id="PS51257">
    <property type="entry name" value="PROKAR_LIPOPROTEIN"/>
    <property type="match status" value="1"/>
</dbReference>